<organism evidence="1 2">
    <name type="scientific">Candidatus Methanogaster sp</name>
    <dbReference type="NCBI Taxonomy" id="3386292"/>
    <lineage>
        <taxon>Archaea</taxon>
        <taxon>Methanobacteriati</taxon>
        <taxon>Methanobacteriota</taxon>
        <taxon>Stenosarchaea group</taxon>
        <taxon>Methanomicrobia</taxon>
        <taxon>Methanosarcinales</taxon>
        <taxon>ANME-2 cluster</taxon>
        <taxon>Candidatus Methanogasteraceae</taxon>
        <taxon>Candidatus Methanogaster</taxon>
    </lineage>
</organism>
<evidence type="ECO:0000313" key="1">
    <source>
        <dbReference type="EMBL" id="PXF61221.1"/>
    </source>
</evidence>
<dbReference type="Proteomes" id="UP000248329">
    <property type="component" value="Unassembled WGS sequence"/>
</dbReference>
<reference evidence="1" key="1">
    <citation type="submission" date="2018-01" db="EMBL/GenBank/DDBJ databases">
        <authorList>
            <person name="Krukenberg V."/>
        </authorList>
    </citation>
    <scope>NUCLEOTIDE SEQUENCE</scope>
    <source>
        <strain evidence="1">E20ANME2</strain>
    </source>
</reference>
<gene>
    <name evidence="1" type="ORF">C4B59_05605</name>
</gene>
<sequence length="1457" mass="165285">MDEAISLRELVDADVVQAIQDSFARAVEVSSVIFLPDGDALTRFSNPIKFCTLIQSTKEGRRRCFQSFAEMSRKAVKLSEPEIMYCFAHGAHFVAPIIIDGERKATMYAGQFRPEKFSPEQLKELEKIAVEIDLGPELLLREAKNMRTVGDAVAMDCLHSFFRTVKVIAELGAQAAELRQTKDALQNACDRLEVRVEERTAELAGANEELMQEVAERKAAEDAFRKSETKYRLFTETSKDAIISFDIDGRITYLNRAAIELGGYSEEEALQMNITDILPEDQLPGFYERHSMRVAGGAGLFLFEVDFINKAGARLSVEVNSSLIVEDGKPSALFLACRDITGRKAAKKALRESEEKYRTLIENVQDGVFLVQDGKLKFVNEAFARIPGYTVEEILGMNFWELAAPDDRAMVADRYARMMAGEGVPAEYEFHIIRKNGDMRTTVRITVGLIDYQGKPTVIGTVKDVTGQKRAEDALRKSESEYQDLFDNMMDGLVVHRLIVDEGGEPVDYVLEKINNAAERILSWKRADMEGKRVTELYDGDTPFIERYARVAQTGESVHFVGHYPRFKRWYEITSFCPMPGYFANIFRDITERKETEDALRKSEEKYRTLFETAKDAIFLSDDSGKFVDVNQAACESLGYGREELLRLSNREIDADPTGYEAFLKVRDASAEEAIFEVNQQRKDGTLLPVEITGKFFDVDGELLSLAIARDITERKESEYALRESEEKLRSIVEQSRDGIVLIDEQGTIIEWNRGQERIAGLSRAEVLGRPAWDVLSQSSTNGIDNPAVHERVKAGVLKILETGQSERLDRLDETVIQRPDGTRRAIQAAVFPIKTDKGFMVGAISRDVTERKKAEEAVRISEEKYKTLYDNSPLPYQSLNEDGTFNDVNPAWIKTFGYDREEVIGTWFGDFLHPDWKPHFEKNFQEFKRRGYLHDIQFKIRHKDGHYLDILFEGYIGYNPDGSFKQTYCVFQDITERKHVEEELKATQLKYRQLFETMASGVAIFEAVDDGDDFIFRDFNQAGENIENVKREDIIGRRVAEVFPGVKEFDLFKVFQRVWKTGKTEYFPEAIRRYENDPGTWRESWVYKLSSGEIVSVFNDITERKQAEQSLLEAEVELKHIIEVVPGMIAKINTHTGYFTYCNPAFSSILGFSHEEFLARPFIEFVHPDDRQGTINEIEKQIKGIPLAMFDNRCICKNGSYKWLEWRTTAADENGVIYAAATDITEREAAEGQIKRSLREKDVLMHEIHHRVKNNLQVASSLLSMQARTTLNKEAIDVLSKSQSRIDTMALIHTQLYESGDLAELNMNEFVGTLSEQLFRSYPVSDTKITPIVHVTDRKFPVSVGLHVGLIINELLSNAIEHAFGEKKDGKIEVSITASDSGRVNMRVSDDGVGLPPGFDIDTTKTLGLHLVKILVEDQLQGTLEVISDGGVTFNMEFDIEGNGGGLHGENKNTDR</sequence>
<evidence type="ECO:0000313" key="2">
    <source>
        <dbReference type="Proteomes" id="UP000248329"/>
    </source>
</evidence>
<comment type="caution">
    <text evidence="1">The sequence shown here is derived from an EMBL/GenBank/DDBJ whole genome shotgun (WGS) entry which is preliminary data.</text>
</comment>
<accession>A0AC61L450</accession>
<protein>
    <submittedName>
        <fullName evidence="1">Uncharacterized protein</fullName>
    </submittedName>
</protein>
<proteinExistence type="predicted"/>
<dbReference type="EMBL" id="PQXF01000007">
    <property type="protein sequence ID" value="PXF61221.1"/>
    <property type="molecule type" value="Genomic_DNA"/>
</dbReference>
<name>A0AC61L450_9EURY</name>